<keyword evidence="1" id="KW-1133">Transmembrane helix</keyword>
<organism evidence="2 3">
    <name type="scientific">Nocardia mangyaensis</name>
    <dbReference type="NCBI Taxonomy" id="2213200"/>
    <lineage>
        <taxon>Bacteria</taxon>
        <taxon>Bacillati</taxon>
        <taxon>Actinomycetota</taxon>
        <taxon>Actinomycetes</taxon>
        <taxon>Mycobacteriales</taxon>
        <taxon>Nocardiaceae</taxon>
        <taxon>Nocardia</taxon>
    </lineage>
</organism>
<evidence type="ECO:0000256" key="1">
    <source>
        <dbReference type="SAM" id="Phobius"/>
    </source>
</evidence>
<evidence type="ECO:0008006" key="4">
    <source>
        <dbReference type="Google" id="ProtNLM"/>
    </source>
</evidence>
<feature type="transmembrane region" description="Helical" evidence="1">
    <location>
        <begin position="65"/>
        <end position="87"/>
    </location>
</feature>
<evidence type="ECO:0000313" key="2">
    <source>
        <dbReference type="EMBL" id="APE35745.1"/>
    </source>
</evidence>
<dbReference type="AlphaFoldDB" id="A0A1J0VUR9"/>
<keyword evidence="1" id="KW-0472">Membrane</keyword>
<dbReference type="KEGG" id="nsl:BOX37_19350"/>
<dbReference type="OrthoDB" id="2658663at2"/>
<keyword evidence="1" id="KW-0812">Transmembrane</keyword>
<evidence type="ECO:0000313" key="3">
    <source>
        <dbReference type="Proteomes" id="UP000183810"/>
    </source>
</evidence>
<feature type="transmembrane region" description="Helical" evidence="1">
    <location>
        <begin position="40"/>
        <end position="58"/>
    </location>
</feature>
<feature type="transmembrane region" description="Helical" evidence="1">
    <location>
        <begin position="116"/>
        <end position="141"/>
    </location>
</feature>
<dbReference type="RefSeq" id="WP_071928932.1">
    <property type="nucleotide sequence ID" value="NZ_CP018082.1"/>
</dbReference>
<protein>
    <recommendedName>
        <fullName evidence="4">DUF4199 domain-containing protein</fullName>
    </recommendedName>
</protein>
<reference evidence="2" key="1">
    <citation type="submission" date="2016-11" db="EMBL/GenBank/DDBJ databases">
        <authorList>
            <person name="Jaros S."/>
            <person name="Januszkiewicz K."/>
            <person name="Wedrychowicz H."/>
        </authorList>
    </citation>
    <scope>NUCLEOTIDE SEQUENCE [LARGE SCALE GENOMIC DNA]</scope>
    <source>
        <strain evidence="2">Y48</strain>
    </source>
</reference>
<accession>A0A1J0VUR9</accession>
<dbReference type="Proteomes" id="UP000183810">
    <property type="component" value="Chromosome"/>
</dbReference>
<dbReference type="EMBL" id="CP018082">
    <property type="protein sequence ID" value="APE35745.1"/>
    <property type="molecule type" value="Genomic_DNA"/>
</dbReference>
<keyword evidence="3" id="KW-1185">Reference proteome</keyword>
<name>A0A1J0VUR9_9NOCA</name>
<proteinExistence type="predicted"/>
<sequence length="150" mass="16071">MNSVASTRTFGVPLTTVCGLALLGIPRVIAHDLDLVGPTVNTVLVFAPFAAWVGYMWWRRVSDAFRALLAVGACYGVSLAVTHQILWTMAFDDPPRLGGTLEGQLSPVVEDVVLRVFSVGSSLVTGVLVGAVTGAIAWVLIRTTDRHRPR</sequence>
<gene>
    <name evidence="2" type="ORF">BOX37_19350</name>
</gene>